<comment type="similarity">
    <text evidence="1">Belongs to the peptidase C40 family.</text>
</comment>
<dbReference type="EMBL" id="LT906465">
    <property type="protein sequence ID" value="SNV37832.1"/>
    <property type="molecule type" value="Genomic_DNA"/>
</dbReference>
<dbReference type="KEGG" id="ctak:4412677_00710"/>
<evidence type="ECO:0000313" key="8">
    <source>
        <dbReference type="Proteomes" id="UP000215196"/>
    </source>
</evidence>
<keyword evidence="2" id="KW-0645">Protease</keyword>
<dbReference type="InterPro" id="IPR051202">
    <property type="entry name" value="Peptidase_C40"/>
</dbReference>
<organism evidence="7 8">
    <name type="scientific">Chryseobacterium taklimakanense</name>
    <dbReference type="NCBI Taxonomy" id="536441"/>
    <lineage>
        <taxon>Bacteria</taxon>
        <taxon>Pseudomonadati</taxon>
        <taxon>Bacteroidota</taxon>
        <taxon>Flavobacteriia</taxon>
        <taxon>Flavobacteriales</taxon>
        <taxon>Weeksellaceae</taxon>
        <taxon>Chryseobacterium group</taxon>
        <taxon>Chryseobacterium</taxon>
    </lineage>
</organism>
<dbReference type="SUPFAM" id="SSF54001">
    <property type="entry name" value="Cysteine proteinases"/>
    <property type="match status" value="1"/>
</dbReference>
<dbReference type="AlphaFoldDB" id="A0A239WTS9"/>
<evidence type="ECO:0000313" key="7">
    <source>
        <dbReference type="EMBL" id="SNV37832.1"/>
    </source>
</evidence>
<evidence type="ECO:0000256" key="5">
    <source>
        <dbReference type="SAM" id="MobiDB-lite"/>
    </source>
</evidence>
<name>A0A239WTS9_9FLAO</name>
<dbReference type="PANTHER" id="PTHR47053:SF1">
    <property type="entry name" value="MUREIN DD-ENDOPEPTIDASE MEPH-RELATED"/>
    <property type="match status" value="1"/>
</dbReference>
<dbReference type="InterPro" id="IPR038765">
    <property type="entry name" value="Papain-like_cys_pep_sf"/>
</dbReference>
<evidence type="ECO:0000256" key="3">
    <source>
        <dbReference type="ARBA" id="ARBA00022801"/>
    </source>
</evidence>
<gene>
    <name evidence="7" type="primary">ykfC_1</name>
    <name evidence="7" type="ORF">SAMEA4412677_00710</name>
</gene>
<feature type="region of interest" description="Disordered" evidence="5">
    <location>
        <begin position="40"/>
        <end position="67"/>
    </location>
</feature>
<dbReference type="GO" id="GO:0008234">
    <property type="term" value="F:cysteine-type peptidase activity"/>
    <property type="evidence" value="ECO:0007669"/>
    <property type="project" value="UniProtKB-KW"/>
</dbReference>
<evidence type="ECO:0000259" key="6">
    <source>
        <dbReference type="PROSITE" id="PS51935"/>
    </source>
</evidence>
<reference evidence="7 8" key="1">
    <citation type="submission" date="2017-06" db="EMBL/GenBank/DDBJ databases">
        <authorList>
            <consortium name="Pathogen Informatics"/>
        </authorList>
    </citation>
    <scope>NUCLEOTIDE SEQUENCE [LARGE SCALE GENOMIC DNA]</scope>
    <source>
        <strain evidence="7 8">NCTC13490</strain>
    </source>
</reference>
<sequence length="204" mass="22597">MKQLGAFFLVLMICSCSENTKFTQLKKDIDKLSGAYAENTNSQKDTVPEPQISSLQPNLKSGNPNEVFYNTGERREDLVNFSKQFIGTPYLYGSTDPKQGLDCSGFINHVYKTYSYNVPRSSKDFVNFGRQIDINEVKKGDLLLFTGTEEGSSEAGHIGIVITPNGMNSEFIHSSSGKANGVTTTLLSEPHYTKRFIKAISVID</sequence>
<evidence type="ECO:0000256" key="2">
    <source>
        <dbReference type="ARBA" id="ARBA00022670"/>
    </source>
</evidence>
<accession>A0A239WTS9</accession>
<feature type="compositionally biased region" description="Polar residues" evidence="5">
    <location>
        <begin position="40"/>
        <end position="64"/>
    </location>
</feature>
<dbReference type="Gene3D" id="3.90.1720.10">
    <property type="entry name" value="endopeptidase domain like (from Nostoc punctiforme)"/>
    <property type="match status" value="1"/>
</dbReference>
<proteinExistence type="inferred from homology"/>
<dbReference type="PROSITE" id="PS51935">
    <property type="entry name" value="NLPC_P60"/>
    <property type="match status" value="1"/>
</dbReference>
<dbReference type="Pfam" id="PF00877">
    <property type="entry name" value="NLPC_P60"/>
    <property type="match status" value="1"/>
</dbReference>
<dbReference type="EC" id="3.4.-.-" evidence="7"/>
<evidence type="ECO:0000256" key="1">
    <source>
        <dbReference type="ARBA" id="ARBA00007074"/>
    </source>
</evidence>
<dbReference type="Proteomes" id="UP000215196">
    <property type="component" value="Chromosome 1"/>
</dbReference>
<dbReference type="InterPro" id="IPR000064">
    <property type="entry name" value="NLP_P60_dom"/>
</dbReference>
<protein>
    <submittedName>
        <fullName evidence="7">Gamma-D-glutamyl-L-lysine endopeptidase</fullName>
        <ecNumber evidence="7">3.4.-.-</ecNumber>
    </submittedName>
</protein>
<feature type="domain" description="NlpC/P60" evidence="6">
    <location>
        <begin position="72"/>
        <end position="203"/>
    </location>
</feature>
<dbReference type="RefSeq" id="WP_095070453.1">
    <property type="nucleotide sequence ID" value="NZ_LT906465.1"/>
</dbReference>
<dbReference type="GO" id="GO:0006508">
    <property type="term" value="P:proteolysis"/>
    <property type="evidence" value="ECO:0007669"/>
    <property type="project" value="UniProtKB-KW"/>
</dbReference>
<dbReference type="PANTHER" id="PTHR47053">
    <property type="entry name" value="MUREIN DD-ENDOPEPTIDASE MEPH-RELATED"/>
    <property type="match status" value="1"/>
</dbReference>
<keyword evidence="8" id="KW-1185">Reference proteome</keyword>
<keyword evidence="4" id="KW-0788">Thiol protease</keyword>
<dbReference type="PROSITE" id="PS51257">
    <property type="entry name" value="PROKAR_LIPOPROTEIN"/>
    <property type="match status" value="1"/>
</dbReference>
<keyword evidence="3 7" id="KW-0378">Hydrolase</keyword>
<evidence type="ECO:0000256" key="4">
    <source>
        <dbReference type="ARBA" id="ARBA00022807"/>
    </source>
</evidence>